<dbReference type="AlphaFoldDB" id="A0A6A5JWN5"/>
<accession>A0A6A5JWN5</accession>
<proteinExistence type="predicted"/>
<feature type="non-terminal residue" evidence="1">
    <location>
        <position position="1"/>
    </location>
</feature>
<protein>
    <submittedName>
        <fullName evidence="1">Uncharacterized protein</fullName>
    </submittedName>
</protein>
<sequence length="62" mass="7306">ILEEDARAFPLSYARAREIANRILRINGNNNPRNLRVALIIRAFLKLFKRTRVRLGIRTKDM</sequence>
<evidence type="ECO:0000313" key="1">
    <source>
        <dbReference type="EMBL" id="KAF1827976.1"/>
    </source>
</evidence>
<gene>
    <name evidence="1" type="ORF">BDW02DRAFT_575204</name>
</gene>
<evidence type="ECO:0000313" key="2">
    <source>
        <dbReference type="Proteomes" id="UP000800040"/>
    </source>
</evidence>
<name>A0A6A5JWN5_9PLEO</name>
<dbReference type="EMBL" id="ML975935">
    <property type="protein sequence ID" value="KAF1827976.1"/>
    <property type="molecule type" value="Genomic_DNA"/>
</dbReference>
<keyword evidence="2" id="KW-1185">Reference proteome</keyword>
<dbReference type="OrthoDB" id="3923740at2759"/>
<organism evidence="1 2">
    <name type="scientific">Decorospora gaudefroyi</name>
    <dbReference type="NCBI Taxonomy" id="184978"/>
    <lineage>
        <taxon>Eukaryota</taxon>
        <taxon>Fungi</taxon>
        <taxon>Dikarya</taxon>
        <taxon>Ascomycota</taxon>
        <taxon>Pezizomycotina</taxon>
        <taxon>Dothideomycetes</taxon>
        <taxon>Pleosporomycetidae</taxon>
        <taxon>Pleosporales</taxon>
        <taxon>Pleosporineae</taxon>
        <taxon>Pleosporaceae</taxon>
        <taxon>Decorospora</taxon>
    </lineage>
</organism>
<reference evidence="1" key="1">
    <citation type="submission" date="2020-01" db="EMBL/GenBank/DDBJ databases">
        <authorList>
            <consortium name="DOE Joint Genome Institute"/>
            <person name="Haridas S."/>
            <person name="Albert R."/>
            <person name="Binder M."/>
            <person name="Bloem J."/>
            <person name="Labutti K."/>
            <person name="Salamov A."/>
            <person name="Andreopoulos B."/>
            <person name="Baker S.E."/>
            <person name="Barry K."/>
            <person name="Bills G."/>
            <person name="Bluhm B.H."/>
            <person name="Cannon C."/>
            <person name="Castanera R."/>
            <person name="Culley D.E."/>
            <person name="Daum C."/>
            <person name="Ezra D."/>
            <person name="Gonzalez J.B."/>
            <person name="Henrissat B."/>
            <person name="Kuo A."/>
            <person name="Liang C."/>
            <person name="Lipzen A."/>
            <person name="Lutzoni F."/>
            <person name="Magnuson J."/>
            <person name="Mondo S."/>
            <person name="Nolan M."/>
            <person name="Ohm R."/>
            <person name="Pangilinan J."/>
            <person name="Park H.-J."/>
            <person name="Ramirez L."/>
            <person name="Alfaro M."/>
            <person name="Sun H."/>
            <person name="Tritt A."/>
            <person name="Yoshinaga Y."/>
            <person name="Zwiers L.-H."/>
            <person name="Turgeon B.G."/>
            <person name="Goodwin S.B."/>
            <person name="Spatafora J.W."/>
            <person name="Crous P.W."/>
            <person name="Grigoriev I.V."/>
        </authorList>
    </citation>
    <scope>NUCLEOTIDE SEQUENCE</scope>
    <source>
        <strain evidence="1">P77</strain>
    </source>
</reference>
<dbReference type="Proteomes" id="UP000800040">
    <property type="component" value="Unassembled WGS sequence"/>
</dbReference>